<dbReference type="AlphaFoldDB" id="A0AAD9IY55"/>
<reference evidence="1" key="1">
    <citation type="journal article" date="2023" name="Mol. Biol. Evol.">
        <title>Third-Generation Sequencing Reveals the Adaptive Role of the Epigenome in Three Deep-Sea Polychaetes.</title>
        <authorList>
            <person name="Perez M."/>
            <person name="Aroh O."/>
            <person name="Sun Y."/>
            <person name="Lan Y."/>
            <person name="Juniper S.K."/>
            <person name="Young C.R."/>
            <person name="Angers B."/>
            <person name="Qian P.Y."/>
        </authorList>
    </citation>
    <scope>NUCLEOTIDE SEQUENCE</scope>
    <source>
        <strain evidence="1">P08H-3</strain>
    </source>
</reference>
<sequence>MMLSVDAQRIKDVPNAGGSSVISEMLSLELLYRCFGASLLKSSGTTRLWSEVGWQAKGFHTTKSTFCTTLSSVGAFVAVQLWDDGSFTHRQLSDDHLMLNSAKTEMEVSYFPEGGSITDYVVSVFDSTIGVSVTRAFKYGGDYSEEDAVKLLNKKLNGILQSTQNTMDQWSKQILHVWTPSEYITDLIRKTFDSVISRTVKSNTVLLITTATNSRDIFFNRKRTKAIT</sequence>
<dbReference type="EMBL" id="JAODUP010000885">
    <property type="protein sequence ID" value="KAK2143039.1"/>
    <property type="molecule type" value="Genomic_DNA"/>
</dbReference>
<gene>
    <name evidence="1" type="ORF">LSH36_885g00061</name>
</gene>
<dbReference type="Proteomes" id="UP001208570">
    <property type="component" value="Unassembled WGS sequence"/>
</dbReference>
<comment type="caution">
    <text evidence="1">The sequence shown here is derived from an EMBL/GenBank/DDBJ whole genome shotgun (WGS) entry which is preliminary data.</text>
</comment>
<protein>
    <submittedName>
        <fullName evidence="1">Uncharacterized protein</fullName>
    </submittedName>
</protein>
<accession>A0AAD9IY55</accession>
<evidence type="ECO:0000313" key="2">
    <source>
        <dbReference type="Proteomes" id="UP001208570"/>
    </source>
</evidence>
<proteinExistence type="predicted"/>
<keyword evidence="2" id="KW-1185">Reference proteome</keyword>
<name>A0AAD9IY55_9ANNE</name>
<evidence type="ECO:0000313" key="1">
    <source>
        <dbReference type="EMBL" id="KAK2143039.1"/>
    </source>
</evidence>
<organism evidence="1 2">
    <name type="scientific">Paralvinella palmiformis</name>
    <dbReference type="NCBI Taxonomy" id="53620"/>
    <lineage>
        <taxon>Eukaryota</taxon>
        <taxon>Metazoa</taxon>
        <taxon>Spiralia</taxon>
        <taxon>Lophotrochozoa</taxon>
        <taxon>Annelida</taxon>
        <taxon>Polychaeta</taxon>
        <taxon>Sedentaria</taxon>
        <taxon>Canalipalpata</taxon>
        <taxon>Terebellida</taxon>
        <taxon>Terebelliformia</taxon>
        <taxon>Alvinellidae</taxon>
        <taxon>Paralvinella</taxon>
    </lineage>
</organism>